<dbReference type="eggNOG" id="COG1562">
    <property type="taxonomic scope" value="Bacteria"/>
</dbReference>
<dbReference type="InterPro" id="IPR017827">
    <property type="entry name" value="HSQ_synthase_HpnC"/>
</dbReference>
<dbReference type="Gene3D" id="1.10.600.10">
    <property type="entry name" value="Farnesyl Diphosphate Synthase"/>
    <property type="match status" value="1"/>
</dbReference>
<dbReference type="SFLD" id="SFLDG01018">
    <property type="entry name" value="Squalene/Phytoene_Synthase_Lik"/>
    <property type="match status" value="1"/>
</dbReference>
<sequence>MSGVGSPAFLPPANFVRSPELLNKQWSAEEGRAYTRWLATNHYENFHVVSFLLPKRLHQDFYNVYAYCRWADDLADEIGDPAESLRLLTWWRGELDAMYEGRATHPVLAALAPTVQRYGIPRTPFSDLIDAFVQDQTVTRYRDWEELFGYCRNSANPVGRLVLYLCGYSDAERQQLSDATCTALQLANFWQDVTVDLLKDRVYLPLALLEKHGCTVEQVFNRQFTPGFAAAMREAVEKARGLFHAGLPLTRMVDRRLAIDLDLFSRGGMRVLEKIEQQGYDVLRARPAVSKVERVALLVASVARVAFSGRAA</sequence>
<dbReference type="STRING" id="234267.Acid_1265"/>
<dbReference type="SFLD" id="SFLDS00005">
    <property type="entry name" value="Isoprenoid_Synthase_Type_I"/>
    <property type="match status" value="1"/>
</dbReference>
<dbReference type="InterPro" id="IPR002060">
    <property type="entry name" value="Squ/phyt_synthse"/>
</dbReference>
<accession>Q029L7</accession>
<dbReference type="EMBL" id="CP000473">
    <property type="protein sequence ID" value="ABJ82259.1"/>
    <property type="molecule type" value="Genomic_DNA"/>
</dbReference>
<dbReference type="SUPFAM" id="SSF48576">
    <property type="entry name" value="Terpenoid synthases"/>
    <property type="match status" value="1"/>
</dbReference>
<proteinExistence type="predicted"/>
<dbReference type="InterPro" id="IPR044843">
    <property type="entry name" value="Trans_IPPS_bact-type"/>
</dbReference>
<dbReference type="GO" id="GO:0004311">
    <property type="term" value="F:geranylgeranyl diphosphate synthase activity"/>
    <property type="evidence" value="ECO:0007669"/>
    <property type="project" value="InterPro"/>
</dbReference>
<name>Q029L7_SOLUE</name>
<dbReference type="OrthoDB" id="9787280at2"/>
<dbReference type="Pfam" id="PF00494">
    <property type="entry name" value="SQS_PSY"/>
    <property type="match status" value="1"/>
</dbReference>
<dbReference type="SFLD" id="SFLDG01212">
    <property type="entry name" value="Phytoene_synthase_like"/>
    <property type="match status" value="1"/>
</dbReference>
<dbReference type="InterPro" id="IPR008949">
    <property type="entry name" value="Isoprenoid_synthase_dom_sf"/>
</dbReference>
<gene>
    <name evidence="1" type="ordered locus">Acid_1265</name>
</gene>
<dbReference type="KEGG" id="sus:Acid_1265"/>
<dbReference type="GO" id="GO:0051996">
    <property type="term" value="F:squalene synthase [NAD(P)H] activity"/>
    <property type="evidence" value="ECO:0007669"/>
    <property type="project" value="InterPro"/>
</dbReference>
<dbReference type="CDD" id="cd00683">
    <property type="entry name" value="Trans_IPPS_HH"/>
    <property type="match status" value="1"/>
</dbReference>
<dbReference type="HOGENOM" id="CLU_037269_0_1_0"/>
<dbReference type="InterPro" id="IPR033904">
    <property type="entry name" value="Trans_IPPS_HH"/>
</dbReference>
<organism evidence="1">
    <name type="scientific">Solibacter usitatus (strain Ellin6076)</name>
    <dbReference type="NCBI Taxonomy" id="234267"/>
    <lineage>
        <taxon>Bacteria</taxon>
        <taxon>Pseudomonadati</taxon>
        <taxon>Acidobacteriota</taxon>
        <taxon>Terriglobia</taxon>
        <taxon>Bryobacterales</taxon>
        <taxon>Solibacteraceae</taxon>
        <taxon>Candidatus Solibacter</taxon>
    </lineage>
</organism>
<evidence type="ECO:0000313" key="1">
    <source>
        <dbReference type="EMBL" id="ABJ82259.1"/>
    </source>
</evidence>
<dbReference type="AlphaFoldDB" id="Q029L7"/>
<dbReference type="PANTHER" id="PTHR31480">
    <property type="entry name" value="BIFUNCTIONAL LYCOPENE CYCLASE/PHYTOENE SYNTHASE"/>
    <property type="match status" value="1"/>
</dbReference>
<protein>
    <submittedName>
        <fullName evidence="1">Squalene/phytoene synthase</fullName>
    </submittedName>
</protein>
<dbReference type="InParanoid" id="Q029L7"/>
<reference evidence="1" key="1">
    <citation type="submission" date="2006-10" db="EMBL/GenBank/DDBJ databases">
        <title>Complete sequence of Solibacter usitatus Ellin6076.</title>
        <authorList>
            <consortium name="US DOE Joint Genome Institute"/>
            <person name="Copeland A."/>
            <person name="Lucas S."/>
            <person name="Lapidus A."/>
            <person name="Barry K."/>
            <person name="Detter J.C."/>
            <person name="Glavina del Rio T."/>
            <person name="Hammon N."/>
            <person name="Israni S."/>
            <person name="Dalin E."/>
            <person name="Tice H."/>
            <person name="Pitluck S."/>
            <person name="Thompson L.S."/>
            <person name="Brettin T."/>
            <person name="Bruce D."/>
            <person name="Han C."/>
            <person name="Tapia R."/>
            <person name="Gilna P."/>
            <person name="Schmutz J."/>
            <person name="Larimer F."/>
            <person name="Land M."/>
            <person name="Hauser L."/>
            <person name="Kyrpides N."/>
            <person name="Mikhailova N."/>
            <person name="Janssen P.H."/>
            <person name="Kuske C.R."/>
            <person name="Richardson P."/>
        </authorList>
    </citation>
    <scope>NUCLEOTIDE SEQUENCE</scope>
    <source>
        <strain evidence="1">Ellin6076</strain>
    </source>
</reference>
<dbReference type="GO" id="GO:0016114">
    <property type="term" value="P:terpenoid biosynthetic process"/>
    <property type="evidence" value="ECO:0007669"/>
    <property type="project" value="UniProtKB-ARBA"/>
</dbReference>
<dbReference type="NCBIfam" id="TIGR03464">
    <property type="entry name" value="HpnC"/>
    <property type="match status" value="1"/>
</dbReference>